<accession>A0A0C9Z0M8</accession>
<feature type="non-terminal residue" evidence="1">
    <location>
        <position position="79"/>
    </location>
</feature>
<sequence>RPGMFRDGFYDQKACFSSNCQAIVMPHNLMFVNYALGQPGSVPDAYVFQGTWILQDPTNLIPAWHWYGWIWPILWRRGV</sequence>
<evidence type="ECO:0000313" key="2">
    <source>
        <dbReference type="Proteomes" id="UP000054018"/>
    </source>
</evidence>
<name>A0A0C9Z0M8_9AGAM</name>
<reference evidence="1 2" key="1">
    <citation type="submission" date="2014-04" db="EMBL/GenBank/DDBJ databases">
        <authorList>
            <consortium name="DOE Joint Genome Institute"/>
            <person name="Kuo A."/>
            <person name="Kohler A."/>
            <person name="Costa M.D."/>
            <person name="Nagy L.G."/>
            <person name="Floudas D."/>
            <person name="Copeland A."/>
            <person name="Barry K.W."/>
            <person name="Cichocki N."/>
            <person name="Veneault-Fourrey C."/>
            <person name="LaButti K."/>
            <person name="Lindquist E.A."/>
            <person name="Lipzen A."/>
            <person name="Lundell T."/>
            <person name="Morin E."/>
            <person name="Murat C."/>
            <person name="Sun H."/>
            <person name="Tunlid A."/>
            <person name="Henrissat B."/>
            <person name="Grigoriev I.V."/>
            <person name="Hibbett D.S."/>
            <person name="Martin F."/>
            <person name="Nordberg H.P."/>
            <person name="Cantor M.N."/>
            <person name="Hua S.X."/>
        </authorList>
    </citation>
    <scope>NUCLEOTIDE SEQUENCE [LARGE SCALE GENOMIC DNA]</scope>
    <source>
        <strain evidence="1 2">441</strain>
    </source>
</reference>
<gene>
    <name evidence="1" type="ORF">PISMIDRAFT_106806</name>
</gene>
<dbReference type="Proteomes" id="UP000054018">
    <property type="component" value="Unassembled WGS sequence"/>
</dbReference>
<keyword evidence="2" id="KW-1185">Reference proteome</keyword>
<proteinExistence type="predicted"/>
<reference evidence="2" key="2">
    <citation type="submission" date="2015-01" db="EMBL/GenBank/DDBJ databases">
        <title>Evolutionary Origins and Diversification of the Mycorrhizal Mutualists.</title>
        <authorList>
            <consortium name="DOE Joint Genome Institute"/>
            <consortium name="Mycorrhizal Genomics Consortium"/>
            <person name="Kohler A."/>
            <person name="Kuo A."/>
            <person name="Nagy L.G."/>
            <person name="Floudas D."/>
            <person name="Copeland A."/>
            <person name="Barry K.W."/>
            <person name="Cichocki N."/>
            <person name="Veneault-Fourrey C."/>
            <person name="LaButti K."/>
            <person name="Lindquist E.A."/>
            <person name="Lipzen A."/>
            <person name="Lundell T."/>
            <person name="Morin E."/>
            <person name="Murat C."/>
            <person name="Riley R."/>
            <person name="Ohm R."/>
            <person name="Sun H."/>
            <person name="Tunlid A."/>
            <person name="Henrissat B."/>
            <person name="Grigoriev I.V."/>
            <person name="Hibbett D.S."/>
            <person name="Martin F."/>
        </authorList>
    </citation>
    <scope>NUCLEOTIDE SEQUENCE [LARGE SCALE GENOMIC DNA]</scope>
    <source>
        <strain evidence="2">441</strain>
    </source>
</reference>
<dbReference type="EMBL" id="KN833776">
    <property type="protein sequence ID" value="KIK19864.1"/>
    <property type="molecule type" value="Genomic_DNA"/>
</dbReference>
<dbReference type="AlphaFoldDB" id="A0A0C9Z0M8"/>
<organism evidence="1 2">
    <name type="scientific">Pisolithus microcarpus 441</name>
    <dbReference type="NCBI Taxonomy" id="765257"/>
    <lineage>
        <taxon>Eukaryota</taxon>
        <taxon>Fungi</taxon>
        <taxon>Dikarya</taxon>
        <taxon>Basidiomycota</taxon>
        <taxon>Agaricomycotina</taxon>
        <taxon>Agaricomycetes</taxon>
        <taxon>Agaricomycetidae</taxon>
        <taxon>Boletales</taxon>
        <taxon>Sclerodermatineae</taxon>
        <taxon>Pisolithaceae</taxon>
        <taxon>Pisolithus</taxon>
    </lineage>
</organism>
<evidence type="ECO:0000313" key="1">
    <source>
        <dbReference type="EMBL" id="KIK19864.1"/>
    </source>
</evidence>
<protein>
    <submittedName>
        <fullName evidence="1">Uncharacterized protein</fullName>
    </submittedName>
</protein>
<dbReference type="HOGENOM" id="CLU_185475_0_0_1"/>